<dbReference type="EMBL" id="AAMD01000063">
    <property type="protein sequence ID" value="EAU66120.1"/>
    <property type="molecule type" value="Genomic_DNA"/>
</dbReference>
<evidence type="ECO:0000313" key="2">
    <source>
        <dbReference type="EMBL" id="EAU66120.1"/>
    </source>
</evidence>
<accession>Q090F9</accession>
<protein>
    <submittedName>
        <fullName evidence="2">Uncharacterized protein</fullName>
    </submittedName>
</protein>
<comment type="caution">
    <text evidence="2">The sequence shown here is derived from an EMBL/GenBank/DDBJ whole genome shotgun (WGS) entry which is preliminary data.</text>
</comment>
<gene>
    <name evidence="2" type="ORF">STIAU_4341</name>
</gene>
<dbReference type="Proteomes" id="UP000032702">
    <property type="component" value="Unassembled WGS sequence"/>
</dbReference>
<reference evidence="2 3" key="1">
    <citation type="submission" date="2006-04" db="EMBL/GenBank/DDBJ databases">
        <authorList>
            <person name="Nierman W.C."/>
        </authorList>
    </citation>
    <scope>NUCLEOTIDE SEQUENCE [LARGE SCALE GENOMIC DNA]</scope>
    <source>
        <strain evidence="2 3">DW4/3-1</strain>
    </source>
</reference>
<evidence type="ECO:0000313" key="3">
    <source>
        <dbReference type="Proteomes" id="UP000032702"/>
    </source>
</evidence>
<dbReference type="AlphaFoldDB" id="Q090F9"/>
<feature type="region of interest" description="Disordered" evidence="1">
    <location>
        <begin position="1"/>
        <end position="30"/>
    </location>
</feature>
<proteinExistence type="predicted"/>
<evidence type="ECO:0000256" key="1">
    <source>
        <dbReference type="SAM" id="MobiDB-lite"/>
    </source>
</evidence>
<organism evidence="2 3">
    <name type="scientific">Stigmatella aurantiaca (strain DW4/3-1)</name>
    <dbReference type="NCBI Taxonomy" id="378806"/>
    <lineage>
        <taxon>Bacteria</taxon>
        <taxon>Pseudomonadati</taxon>
        <taxon>Myxococcota</taxon>
        <taxon>Myxococcia</taxon>
        <taxon>Myxococcales</taxon>
        <taxon>Cystobacterineae</taxon>
        <taxon>Archangiaceae</taxon>
        <taxon>Stigmatella</taxon>
    </lineage>
</organism>
<name>Q090F9_STIAD</name>
<feature type="non-terminal residue" evidence="2">
    <location>
        <position position="30"/>
    </location>
</feature>
<sequence>MKPGGGVREGFRRVSPRWSKKPLSPAMPIE</sequence>